<keyword evidence="10" id="KW-1185">Reference proteome</keyword>
<comment type="caution">
    <text evidence="9">The sequence shown here is derived from an EMBL/GenBank/DDBJ whole genome shotgun (WGS) entry which is preliminary data.</text>
</comment>
<accession>A0A4R2GMY4</accession>
<proteinExistence type="inferred from homology"/>
<evidence type="ECO:0000313" key="9">
    <source>
        <dbReference type="EMBL" id="TCO10635.1"/>
    </source>
</evidence>
<dbReference type="NCBIfam" id="TIGR04056">
    <property type="entry name" value="OMP_RagA_SusC"/>
    <property type="match status" value="1"/>
</dbReference>
<dbReference type="InterPro" id="IPR039426">
    <property type="entry name" value="TonB-dep_rcpt-like"/>
</dbReference>
<name>A0A4R2GMY4_9BACT</name>
<dbReference type="SUPFAM" id="SSF56935">
    <property type="entry name" value="Porins"/>
    <property type="match status" value="1"/>
</dbReference>
<dbReference type="InterPro" id="IPR036942">
    <property type="entry name" value="Beta-barrel_TonB_sf"/>
</dbReference>
<comment type="subcellular location">
    <subcellularLocation>
        <location evidence="1 7">Cell outer membrane</location>
        <topology evidence="1 7">Multi-pass membrane protein</topology>
    </subcellularLocation>
</comment>
<protein>
    <submittedName>
        <fullName evidence="9">TonB-linked SusC/RagA family outer membrane protein</fullName>
    </submittedName>
</protein>
<dbReference type="RefSeq" id="WP_132431284.1">
    <property type="nucleotide sequence ID" value="NZ_SLWK01000001.1"/>
</dbReference>
<gene>
    <name evidence="9" type="ORF">EV194_101266</name>
</gene>
<dbReference type="Gene3D" id="2.170.130.10">
    <property type="entry name" value="TonB-dependent receptor, plug domain"/>
    <property type="match status" value="1"/>
</dbReference>
<keyword evidence="2 7" id="KW-0813">Transport</keyword>
<evidence type="ECO:0000256" key="1">
    <source>
        <dbReference type="ARBA" id="ARBA00004571"/>
    </source>
</evidence>
<dbReference type="OrthoDB" id="1041412at2"/>
<dbReference type="Pfam" id="PF07715">
    <property type="entry name" value="Plug"/>
    <property type="match status" value="1"/>
</dbReference>
<keyword evidence="6 7" id="KW-0998">Cell outer membrane</keyword>
<dbReference type="EMBL" id="SLWK01000001">
    <property type="protein sequence ID" value="TCO10635.1"/>
    <property type="molecule type" value="Genomic_DNA"/>
</dbReference>
<dbReference type="NCBIfam" id="TIGR04057">
    <property type="entry name" value="SusC_RagA_signa"/>
    <property type="match status" value="1"/>
</dbReference>
<dbReference type="SUPFAM" id="SSF49464">
    <property type="entry name" value="Carboxypeptidase regulatory domain-like"/>
    <property type="match status" value="1"/>
</dbReference>
<dbReference type="InterPro" id="IPR012910">
    <property type="entry name" value="Plug_dom"/>
</dbReference>
<evidence type="ECO:0000256" key="5">
    <source>
        <dbReference type="ARBA" id="ARBA00023136"/>
    </source>
</evidence>
<evidence type="ECO:0000256" key="6">
    <source>
        <dbReference type="ARBA" id="ARBA00023237"/>
    </source>
</evidence>
<dbReference type="InterPro" id="IPR023997">
    <property type="entry name" value="TonB-dep_OMP_SusC/RagA_CS"/>
</dbReference>
<dbReference type="PROSITE" id="PS52016">
    <property type="entry name" value="TONB_DEPENDENT_REC_3"/>
    <property type="match status" value="1"/>
</dbReference>
<evidence type="ECO:0000256" key="4">
    <source>
        <dbReference type="ARBA" id="ARBA00022692"/>
    </source>
</evidence>
<dbReference type="Proteomes" id="UP000295221">
    <property type="component" value="Unassembled WGS sequence"/>
</dbReference>
<evidence type="ECO:0000256" key="7">
    <source>
        <dbReference type="PROSITE-ProRule" id="PRU01360"/>
    </source>
</evidence>
<organism evidence="9 10">
    <name type="scientific">Natronoflexus pectinivorans</name>
    <dbReference type="NCBI Taxonomy" id="682526"/>
    <lineage>
        <taxon>Bacteria</taxon>
        <taxon>Pseudomonadati</taxon>
        <taxon>Bacteroidota</taxon>
        <taxon>Bacteroidia</taxon>
        <taxon>Marinilabiliales</taxon>
        <taxon>Marinilabiliaceae</taxon>
        <taxon>Natronoflexus</taxon>
    </lineage>
</organism>
<dbReference type="InterPro" id="IPR023996">
    <property type="entry name" value="TonB-dep_OMP_SusC/RagA"/>
</dbReference>
<comment type="similarity">
    <text evidence="7">Belongs to the TonB-dependent receptor family.</text>
</comment>
<dbReference type="Gene3D" id="2.40.170.20">
    <property type="entry name" value="TonB-dependent receptor, beta-barrel domain"/>
    <property type="match status" value="1"/>
</dbReference>
<keyword evidence="3 7" id="KW-1134">Transmembrane beta strand</keyword>
<evidence type="ECO:0000259" key="8">
    <source>
        <dbReference type="Pfam" id="PF07715"/>
    </source>
</evidence>
<sequence>MFKTIYAKLVAGLDKVLICGIFIISAHTLVAQDGGRSLQGRVVDVDNNPVQGAIVNVSEATRIEMTNSEGLFELSNVNPLDEIYVSLAGYKEAIVRADFSGDFVIVLELDTDIYHRTIALPFHRQQKRFVVNSTSTVSGEELEKHPVTVLQNAFVGSLTGIATYEANSEPGWSETQMFIRGLRTMNGAARAPLIIVDNVERDISFLDAYPIESVTLLKDAAATAIYGMRGANGVVFVTTKRGEAGRTRINVNQEVGFQTLSGLPELQNSYNYALTVNQARYLDGNSPLYSDQDIQHYYEAVTGTLDPSLRYRYVNTNWHREMMRDAAPQYRTNINASGGNENARYFVSFSYIRQEGLYDTKWTEWNDGYSTQHQLDRYNLRSNIDIDVTRGLNVSLDLGGRIDIINQPLADTWSIFTWGGAENLPIYPVFAPNGEFFLPTDNDMKNGPARIAMSGIDYNRRRNLYSNVTATGDLGFITQGLSIRGIAGFDAYNTFQYTQSQNFDGFFYDWNSGVADDPASFTYTRRRTAAPLSNPNPIARAMSYNINLIGSLNYDRLFNDVHNVSGQVMMRTYQNVVTGYVSSYRYLTYAGLFNYIYDNRYVAQFNAAYMGSDNYAKGDRYGFFPGFSAGWVMSEESWLQTDAVDLLKLRASIGRSGQSNQGLRRYPFQGEYIEGGGYNFGTSQAYFQGTYESAAGNANIKWEYSDMVNVGVDFDIWGRGLYGNLDAFKEWRSDILVARSTIPDMYGVAVPLDSYGKAETIGTEITLGHRGNVGSFNYFVEGMFTWNRSKIVDMDEIERVFDYQQLTGQPIGRRLLLIKDQWASDPNLIATSHQDAIDNPEKYPFQGTMNLGNAVFVDTNGDRIIDDYDMIPYGYTNIPEIIPAGRFGFSWKGFDARVLITAYLNRTVETRENMDFGFGWGGATTHEVTKTWGYFNDDPTDPRNINAKYPRLSMSFSDNDRNYPRNQSTIWHQNGNFVSLRNVEIGYSLPQSLLASVNIRSCRVYFSGYNLYNWSHFENGFDPENPTNYIWQYPKTKSFSFGVNIGF</sequence>
<evidence type="ECO:0000313" key="10">
    <source>
        <dbReference type="Proteomes" id="UP000295221"/>
    </source>
</evidence>
<evidence type="ECO:0000256" key="3">
    <source>
        <dbReference type="ARBA" id="ARBA00022452"/>
    </source>
</evidence>
<evidence type="ECO:0000256" key="2">
    <source>
        <dbReference type="ARBA" id="ARBA00022448"/>
    </source>
</evidence>
<keyword evidence="4 7" id="KW-0812">Transmembrane</keyword>
<keyword evidence="5 7" id="KW-0472">Membrane</keyword>
<dbReference type="GO" id="GO:0009279">
    <property type="term" value="C:cell outer membrane"/>
    <property type="evidence" value="ECO:0007669"/>
    <property type="project" value="UniProtKB-SubCell"/>
</dbReference>
<dbReference type="InterPro" id="IPR037066">
    <property type="entry name" value="Plug_dom_sf"/>
</dbReference>
<feature type="domain" description="TonB-dependent receptor plug" evidence="8">
    <location>
        <begin position="128"/>
        <end position="234"/>
    </location>
</feature>
<dbReference type="InterPro" id="IPR008969">
    <property type="entry name" value="CarboxyPept-like_regulatory"/>
</dbReference>
<reference evidence="9 10" key="1">
    <citation type="submission" date="2019-03" db="EMBL/GenBank/DDBJ databases">
        <title>Genomic Encyclopedia of Type Strains, Phase IV (KMG-IV): sequencing the most valuable type-strain genomes for metagenomic binning, comparative biology and taxonomic classification.</title>
        <authorList>
            <person name="Goeker M."/>
        </authorList>
    </citation>
    <scope>NUCLEOTIDE SEQUENCE [LARGE SCALE GENOMIC DNA]</scope>
    <source>
        <strain evidence="9 10">DSM 24179</strain>
    </source>
</reference>
<dbReference type="AlphaFoldDB" id="A0A4R2GMY4"/>